<evidence type="ECO:0000313" key="2">
    <source>
        <dbReference type="Proteomes" id="UP001219525"/>
    </source>
</evidence>
<dbReference type="Proteomes" id="UP001219525">
    <property type="component" value="Unassembled WGS sequence"/>
</dbReference>
<accession>A0AAD6VX82</accession>
<dbReference type="AlphaFoldDB" id="A0AAD6VX82"/>
<sequence>MLNAFPNPNLTKHSNHSPSGSPDAYCYFASNNLLASQTMTVEVQAHCDTQSSVTFPLGYDTSVQAAAKAALSDGAPRDHFKTCENSICLAVNGDYAKPSVDVYIGDEEYVVPCPSCHTHPLASVSVSV</sequence>
<organism evidence="1 2">
    <name type="scientific">Mycena pura</name>
    <dbReference type="NCBI Taxonomy" id="153505"/>
    <lineage>
        <taxon>Eukaryota</taxon>
        <taxon>Fungi</taxon>
        <taxon>Dikarya</taxon>
        <taxon>Basidiomycota</taxon>
        <taxon>Agaricomycotina</taxon>
        <taxon>Agaricomycetes</taxon>
        <taxon>Agaricomycetidae</taxon>
        <taxon>Agaricales</taxon>
        <taxon>Marasmiineae</taxon>
        <taxon>Mycenaceae</taxon>
        <taxon>Mycena</taxon>
    </lineage>
</organism>
<name>A0AAD6VX82_9AGAR</name>
<dbReference type="EMBL" id="JARJCW010000008">
    <property type="protein sequence ID" value="KAJ7221399.1"/>
    <property type="molecule type" value="Genomic_DNA"/>
</dbReference>
<protein>
    <submittedName>
        <fullName evidence="1">Uncharacterized protein</fullName>
    </submittedName>
</protein>
<comment type="caution">
    <text evidence="1">The sequence shown here is derived from an EMBL/GenBank/DDBJ whole genome shotgun (WGS) entry which is preliminary data.</text>
</comment>
<proteinExistence type="predicted"/>
<keyword evidence="2" id="KW-1185">Reference proteome</keyword>
<evidence type="ECO:0000313" key="1">
    <source>
        <dbReference type="EMBL" id="KAJ7221399.1"/>
    </source>
</evidence>
<reference evidence="1" key="1">
    <citation type="submission" date="2023-03" db="EMBL/GenBank/DDBJ databases">
        <title>Massive genome expansion in bonnet fungi (Mycena s.s.) driven by repeated elements and novel gene families across ecological guilds.</title>
        <authorList>
            <consortium name="Lawrence Berkeley National Laboratory"/>
            <person name="Harder C.B."/>
            <person name="Miyauchi S."/>
            <person name="Viragh M."/>
            <person name="Kuo A."/>
            <person name="Thoen E."/>
            <person name="Andreopoulos B."/>
            <person name="Lu D."/>
            <person name="Skrede I."/>
            <person name="Drula E."/>
            <person name="Henrissat B."/>
            <person name="Morin E."/>
            <person name="Kohler A."/>
            <person name="Barry K."/>
            <person name="LaButti K."/>
            <person name="Morin E."/>
            <person name="Salamov A."/>
            <person name="Lipzen A."/>
            <person name="Mereny Z."/>
            <person name="Hegedus B."/>
            <person name="Baldrian P."/>
            <person name="Stursova M."/>
            <person name="Weitz H."/>
            <person name="Taylor A."/>
            <person name="Grigoriev I.V."/>
            <person name="Nagy L.G."/>
            <person name="Martin F."/>
            <person name="Kauserud H."/>
        </authorList>
    </citation>
    <scope>NUCLEOTIDE SEQUENCE</scope>
    <source>
        <strain evidence="1">9144</strain>
    </source>
</reference>
<gene>
    <name evidence="1" type="ORF">GGX14DRAFT_558897</name>
</gene>